<protein>
    <submittedName>
        <fullName evidence="10">Uncharacterized protein</fullName>
    </submittedName>
</protein>
<dbReference type="InterPro" id="IPR046956">
    <property type="entry name" value="RLP23-like"/>
</dbReference>
<keyword evidence="6 9" id="KW-1133">Transmembrane helix</keyword>
<keyword evidence="3 9" id="KW-0812">Transmembrane</keyword>
<evidence type="ECO:0000256" key="8">
    <source>
        <dbReference type="ARBA" id="ARBA00023180"/>
    </source>
</evidence>
<dbReference type="AlphaFoldDB" id="A0AAW2VY93"/>
<reference evidence="10" key="2">
    <citation type="journal article" date="2024" name="Plant">
        <title>Genomic evolution and insights into agronomic trait innovations of Sesamum species.</title>
        <authorList>
            <person name="Miao H."/>
            <person name="Wang L."/>
            <person name="Qu L."/>
            <person name="Liu H."/>
            <person name="Sun Y."/>
            <person name="Le M."/>
            <person name="Wang Q."/>
            <person name="Wei S."/>
            <person name="Zheng Y."/>
            <person name="Lin W."/>
            <person name="Duan Y."/>
            <person name="Cao H."/>
            <person name="Xiong S."/>
            <person name="Wang X."/>
            <person name="Wei L."/>
            <person name="Li C."/>
            <person name="Ma Q."/>
            <person name="Ju M."/>
            <person name="Zhao R."/>
            <person name="Li G."/>
            <person name="Mu C."/>
            <person name="Tian Q."/>
            <person name="Mei H."/>
            <person name="Zhang T."/>
            <person name="Gao T."/>
            <person name="Zhang H."/>
        </authorList>
    </citation>
    <scope>NUCLEOTIDE SEQUENCE</scope>
    <source>
        <strain evidence="10">KEN1</strain>
    </source>
</reference>
<evidence type="ECO:0000256" key="2">
    <source>
        <dbReference type="ARBA" id="ARBA00022614"/>
    </source>
</evidence>
<dbReference type="SUPFAM" id="SSF52058">
    <property type="entry name" value="L domain-like"/>
    <property type="match status" value="1"/>
</dbReference>
<feature type="transmembrane region" description="Helical" evidence="9">
    <location>
        <begin position="144"/>
        <end position="165"/>
    </location>
</feature>
<evidence type="ECO:0000256" key="6">
    <source>
        <dbReference type="ARBA" id="ARBA00022989"/>
    </source>
</evidence>
<gene>
    <name evidence="10" type="ORF">Slati_2629000</name>
</gene>
<evidence type="ECO:0000313" key="10">
    <source>
        <dbReference type="EMBL" id="KAL0432947.1"/>
    </source>
</evidence>
<evidence type="ECO:0000256" key="4">
    <source>
        <dbReference type="ARBA" id="ARBA00022729"/>
    </source>
</evidence>
<dbReference type="Gene3D" id="3.80.10.10">
    <property type="entry name" value="Ribonuclease Inhibitor"/>
    <property type="match status" value="1"/>
</dbReference>
<keyword evidence="7 9" id="KW-0472">Membrane</keyword>
<evidence type="ECO:0000256" key="5">
    <source>
        <dbReference type="ARBA" id="ARBA00022737"/>
    </source>
</evidence>
<reference evidence="10" key="1">
    <citation type="submission" date="2020-06" db="EMBL/GenBank/DDBJ databases">
        <authorList>
            <person name="Li T."/>
            <person name="Hu X."/>
            <person name="Zhang T."/>
            <person name="Song X."/>
            <person name="Zhang H."/>
            <person name="Dai N."/>
            <person name="Sheng W."/>
            <person name="Hou X."/>
            <person name="Wei L."/>
        </authorList>
    </citation>
    <scope>NUCLEOTIDE SEQUENCE</scope>
    <source>
        <strain evidence="10">KEN1</strain>
        <tissue evidence="10">Leaf</tissue>
    </source>
</reference>
<comment type="subcellular location">
    <subcellularLocation>
        <location evidence="1">Membrane</location>
        <topology evidence="1">Single-pass type I membrane protein</topology>
    </subcellularLocation>
</comment>
<dbReference type="FunFam" id="3.80.10.10:FF:000383">
    <property type="entry name" value="Leucine-rich repeat receptor protein kinase EMS1"/>
    <property type="match status" value="1"/>
</dbReference>
<organism evidence="10">
    <name type="scientific">Sesamum latifolium</name>
    <dbReference type="NCBI Taxonomy" id="2727402"/>
    <lineage>
        <taxon>Eukaryota</taxon>
        <taxon>Viridiplantae</taxon>
        <taxon>Streptophyta</taxon>
        <taxon>Embryophyta</taxon>
        <taxon>Tracheophyta</taxon>
        <taxon>Spermatophyta</taxon>
        <taxon>Magnoliopsida</taxon>
        <taxon>eudicotyledons</taxon>
        <taxon>Gunneridae</taxon>
        <taxon>Pentapetalae</taxon>
        <taxon>asterids</taxon>
        <taxon>lamiids</taxon>
        <taxon>Lamiales</taxon>
        <taxon>Pedaliaceae</taxon>
        <taxon>Sesamum</taxon>
    </lineage>
</organism>
<accession>A0AAW2VY93</accession>
<evidence type="ECO:0000256" key="7">
    <source>
        <dbReference type="ARBA" id="ARBA00023136"/>
    </source>
</evidence>
<comment type="caution">
    <text evidence="10">The sequence shown here is derived from an EMBL/GenBank/DDBJ whole genome shotgun (WGS) entry which is preliminary data.</text>
</comment>
<dbReference type="EMBL" id="JACGWN010000009">
    <property type="protein sequence ID" value="KAL0432947.1"/>
    <property type="molecule type" value="Genomic_DNA"/>
</dbReference>
<dbReference type="InterPro" id="IPR001611">
    <property type="entry name" value="Leu-rich_rpt"/>
</dbReference>
<proteinExistence type="predicted"/>
<evidence type="ECO:0000256" key="1">
    <source>
        <dbReference type="ARBA" id="ARBA00004479"/>
    </source>
</evidence>
<sequence length="183" mass="20696">MQNLGMLYLDDNGFSGQLPPQIGSLPLLALHVSKNMFSGEIPEEIGMLKRLQILDLSYNNFSGEFPGSLSSLSELSKFNISYNPYIYGRIPSTGQLATFLQSSFLGNPLLRVPVWMENGSRTSPSVLPGKAVGEQEELLDRFRFAFSFSYPFFFVLSFLCFLFLGNEKISPLKTKRKSKRRRM</sequence>
<dbReference type="InterPro" id="IPR032675">
    <property type="entry name" value="LRR_dom_sf"/>
</dbReference>
<keyword evidence="2" id="KW-0433">Leucine-rich repeat</keyword>
<dbReference type="GO" id="GO:0016020">
    <property type="term" value="C:membrane"/>
    <property type="evidence" value="ECO:0007669"/>
    <property type="project" value="UniProtKB-SubCell"/>
</dbReference>
<dbReference type="Pfam" id="PF00560">
    <property type="entry name" value="LRR_1"/>
    <property type="match status" value="2"/>
</dbReference>
<dbReference type="PANTHER" id="PTHR48063:SF112">
    <property type="entry name" value="RECEPTOR LIKE PROTEIN 30-LIKE"/>
    <property type="match status" value="1"/>
</dbReference>
<evidence type="ECO:0000256" key="9">
    <source>
        <dbReference type="SAM" id="Phobius"/>
    </source>
</evidence>
<name>A0AAW2VY93_9LAMI</name>
<keyword evidence="5" id="KW-0677">Repeat</keyword>
<evidence type="ECO:0000256" key="3">
    <source>
        <dbReference type="ARBA" id="ARBA00022692"/>
    </source>
</evidence>
<dbReference type="PANTHER" id="PTHR48063">
    <property type="entry name" value="LRR RECEPTOR-LIKE KINASE"/>
    <property type="match status" value="1"/>
</dbReference>
<keyword evidence="8" id="KW-0325">Glycoprotein</keyword>
<keyword evidence="4" id="KW-0732">Signal</keyword>